<sequence length="336" mass="37646">YESDEPWGPWRTVYYTRGWDMGPGETMCMPTKWMSKNGKTAHVVFSGEDAFSVRKVKFSLQKSFSQEIIEAGDPPNNTDIPDFYKSRLADIEEEVNNVKIGEVKVIATSPGGFPVYAVYYGEKEKFHSQANYNSAVAARNPAFFAKKDSSSKPVVFFIGPVHGQEVEGIVGLVNLIHIAETGKDFRGQEWASLKSKIDKCRIIIVPCGNPDGRKRCPYDSFVGLPSKIMTKYGQGTRKDGSSWGWPQAKSLHPMKGNVGILGAYFNDDGINPMHDDFFSPMAIETKAILDIARSEVPDMTVSLHSYGNPPGIIPAYYVPWFMKERVYELTRRVNSR</sequence>
<dbReference type="Pfam" id="PF00246">
    <property type="entry name" value="Peptidase_M14"/>
    <property type="match status" value="1"/>
</dbReference>
<gene>
    <name evidence="2" type="ORF">S12H4_17915</name>
</gene>
<feature type="domain" description="Peptidase M14" evidence="1">
    <location>
        <begin position="102"/>
        <end position="214"/>
    </location>
</feature>
<evidence type="ECO:0000259" key="1">
    <source>
        <dbReference type="Pfam" id="PF00246"/>
    </source>
</evidence>
<dbReference type="InterPro" id="IPR000834">
    <property type="entry name" value="Peptidase_M14"/>
</dbReference>
<organism evidence="2">
    <name type="scientific">marine sediment metagenome</name>
    <dbReference type="NCBI Taxonomy" id="412755"/>
    <lineage>
        <taxon>unclassified sequences</taxon>
        <taxon>metagenomes</taxon>
        <taxon>ecological metagenomes</taxon>
    </lineage>
</organism>
<accession>X1S3C9</accession>
<reference evidence="2" key="1">
    <citation type="journal article" date="2014" name="Front. Microbiol.">
        <title>High frequency of phylogenetically diverse reductive dehalogenase-homologous genes in deep subseafloor sedimentary metagenomes.</title>
        <authorList>
            <person name="Kawai M."/>
            <person name="Futagami T."/>
            <person name="Toyoda A."/>
            <person name="Takaki Y."/>
            <person name="Nishi S."/>
            <person name="Hori S."/>
            <person name="Arai W."/>
            <person name="Tsubouchi T."/>
            <person name="Morono Y."/>
            <person name="Uchiyama I."/>
            <person name="Ito T."/>
            <person name="Fujiyama A."/>
            <person name="Inagaki F."/>
            <person name="Takami H."/>
        </authorList>
    </citation>
    <scope>NUCLEOTIDE SEQUENCE</scope>
    <source>
        <strain evidence="2">Expedition CK06-06</strain>
    </source>
</reference>
<protein>
    <recommendedName>
        <fullName evidence="1">Peptidase M14 domain-containing protein</fullName>
    </recommendedName>
</protein>
<name>X1S3C9_9ZZZZ</name>
<dbReference type="GO" id="GO:0008270">
    <property type="term" value="F:zinc ion binding"/>
    <property type="evidence" value="ECO:0007669"/>
    <property type="project" value="InterPro"/>
</dbReference>
<dbReference type="SUPFAM" id="SSF53187">
    <property type="entry name" value="Zn-dependent exopeptidases"/>
    <property type="match status" value="1"/>
</dbReference>
<dbReference type="Gene3D" id="3.40.630.10">
    <property type="entry name" value="Zn peptidases"/>
    <property type="match status" value="1"/>
</dbReference>
<dbReference type="GO" id="GO:0004181">
    <property type="term" value="F:metallocarboxypeptidase activity"/>
    <property type="evidence" value="ECO:0007669"/>
    <property type="project" value="InterPro"/>
</dbReference>
<feature type="non-terminal residue" evidence="2">
    <location>
        <position position="336"/>
    </location>
</feature>
<dbReference type="AlphaFoldDB" id="X1S3C9"/>
<dbReference type="EMBL" id="BARW01008803">
    <property type="protein sequence ID" value="GAI87398.1"/>
    <property type="molecule type" value="Genomic_DNA"/>
</dbReference>
<feature type="non-terminal residue" evidence="2">
    <location>
        <position position="1"/>
    </location>
</feature>
<evidence type="ECO:0000313" key="2">
    <source>
        <dbReference type="EMBL" id="GAI87398.1"/>
    </source>
</evidence>
<comment type="caution">
    <text evidence="2">The sequence shown here is derived from an EMBL/GenBank/DDBJ whole genome shotgun (WGS) entry which is preliminary data.</text>
</comment>
<proteinExistence type="predicted"/>
<dbReference type="GO" id="GO:0006508">
    <property type="term" value="P:proteolysis"/>
    <property type="evidence" value="ECO:0007669"/>
    <property type="project" value="InterPro"/>
</dbReference>